<organism evidence="9 10">
    <name type="scientific">Robiginitalea biformata (strain ATCC BAA-864 / DSM 15991 / KCTC 12146 / HTCC2501)</name>
    <dbReference type="NCBI Taxonomy" id="313596"/>
    <lineage>
        <taxon>Bacteria</taxon>
        <taxon>Pseudomonadati</taxon>
        <taxon>Bacteroidota</taxon>
        <taxon>Flavobacteriia</taxon>
        <taxon>Flavobacteriales</taxon>
        <taxon>Flavobacteriaceae</taxon>
        <taxon>Robiginitalea</taxon>
    </lineage>
</organism>
<dbReference type="RefSeq" id="WP_015753929.1">
    <property type="nucleotide sequence ID" value="NC_013222.1"/>
</dbReference>
<keyword evidence="2 7" id="KW-0645">Protease</keyword>
<accession>A4CJR6</accession>
<dbReference type="InterPro" id="IPR024077">
    <property type="entry name" value="Neurolysin/TOP_dom2"/>
</dbReference>
<dbReference type="STRING" id="313596.RB2501_09730"/>
<dbReference type="KEGG" id="rbi:RB2501_09730"/>
<evidence type="ECO:0000256" key="2">
    <source>
        <dbReference type="ARBA" id="ARBA00022670"/>
    </source>
</evidence>
<evidence type="ECO:0000256" key="4">
    <source>
        <dbReference type="ARBA" id="ARBA00022801"/>
    </source>
</evidence>
<protein>
    <submittedName>
        <fullName evidence="9">Peptidyl-dipeptidase</fullName>
    </submittedName>
</protein>
<evidence type="ECO:0000256" key="5">
    <source>
        <dbReference type="ARBA" id="ARBA00022833"/>
    </source>
</evidence>
<dbReference type="InterPro" id="IPR001567">
    <property type="entry name" value="Pept_M3A_M3B_dom"/>
</dbReference>
<dbReference type="Proteomes" id="UP000009049">
    <property type="component" value="Chromosome"/>
</dbReference>
<dbReference type="GO" id="GO:0046872">
    <property type="term" value="F:metal ion binding"/>
    <property type="evidence" value="ECO:0007669"/>
    <property type="project" value="UniProtKB-UniRule"/>
</dbReference>
<evidence type="ECO:0000256" key="6">
    <source>
        <dbReference type="ARBA" id="ARBA00023049"/>
    </source>
</evidence>
<dbReference type="AlphaFoldDB" id="A4CJR6"/>
<dbReference type="OrthoDB" id="9773538at2"/>
<dbReference type="Pfam" id="PF01432">
    <property type="entry name" value="Peptidase_M3"/>
    <property type="match status" value="1"/>
</dbReference>
<keyword evidence="6 7" id="KW-0482">Metalloprotease</keyword>
<dbReference type="Gene3D" id="1.10.1370.10">
    <property type="entry name" value="Neurolysin, domain 3"/>
    <property type="match status" value="1"/>
</dbReference>
<dbReference type="eggNOG" id="COG0339">
    <property type="taxonomic scope" value="Bacteria"/>
</dbReference>
<dbReference type="HOGENOM" id="CLU_001805_4_1_10"/>
<dbReference type="EMBL" id="CP001712">
    <property type="protein sequence ID" value="EAR17174.1"/>
    <property type="molecule type" value="Genomic_DNA"/>
</dbReference>
<dbReference type="InterPro" id="IPR024079">
    <property type="entry name" value="MetalloPept_cat_dom_sf"/>
</dbReference>
<evidence type="ECO:0000256" key="7">
    <source>
        <dbReference type="RuleBase" id="RU003435"/>
    </source>
</evidence>
<dbReference type="Gene3D" id="1.10.1370.40">
    <property type="match status" value="1"/>
</dbReference>
<evidence type="ECO:0000256" key="3">
    <source>
        <dbReference type="ARBA" id="ARBA00022723"/>
    </source>
</evidence>
<dbReference type="GO" id="GO:0006508">
    <property type="term" value="P:proteolysis"/>
    <property type="evidence" value="ECO:0007669"/>
    <property type="project" value="UniProtKB-KW"/>
</dbReference>
<keyword evidence="5 7" id="KW-0862">Zinc</keyword>
<feature type="domain" description="Peptidase M3A/M3B catalytic" evidence="8">
    <location>
        <begin position="222"/>
        <end position="670"/>
    </location>
</feature>
<comment type="cofactor">
    <cofactor evidence="7">
        <name>Zn(2+)</name>
        <dbReference type="ChEBI" id="CHEBI:29105"/>
    </cofactor>
    <text evidence="7">Binds 1 zinc ion.</text>
</comment>
<dbReference type="PANTHER" id="PTHR43660">
    <property type="entry name" value="DIPEPTIDYL CARBOXYPEPTIDASE"/>
    <property type="match status" value="1"/>
</dbReference>
<keyword evidence="10" id="KW-1185">Reference proteome</keyword>
<dbReference type="PANTHER" id="PTHR43660:SF1">
    <property type="entry name" value="DIPEPTIDYL CARBOXYPEPTIDASE"/>
    <property type="match status" value="1"/>
</dbReference>
<dbReference type="FunFam" id="3.40.390.10:FF:000009">
    <property type="entry name" value="Oligopeptidase A"/>
    <property type="match status" value="1"/>
</dbReference>
<dbReference type="CDD" id="cd06456">
    <property type="entry name" value="M3A_DCP"/>
    <property type="match status" value="1"/>
</dbReference>
<dbReference type="GO" id="GO:0004222">
    <property type="term" value="F:metalloendopeptidase activity"/>
    <property type="evidence" value="ECO:0007669"/>
    <property type="project" value="InterPro"/>
</dbReference>
<reference evidence="9 10" key="1">
    <citation type="journal article" date="2009" name="J. Bacteriol.">
        <title>Complete genome sequence of Robiginitalea biformata HTCC2501.</title>
        <authorList>
            <person name="Oh H.M."/>
            <person name="Giovannoni S.J."/>
            <person name="Lee K."/>
            <person name="Ferriera S."/>
            <person name="Johnson J."/>
            <person name="Cho J.C."/>
        </authorList>
    </citation>
    <scope>NUCLEOTIDE SEQUENCE [LARGE SCALE GENOMIC DNA]</scope>
    <source>
        <strain evidence="10">ATCC BAA-864 / HTCC2501 / KCTC 12146</strain>
    </source>
</reference>
<dbReference type="GO" id="GO:0004180">
    <property type="term" value="F:carboxypeptidase activity"/>
    <property type="evidence" value="ECO:0007669"/>
    <property type="project" value="TreeGrafter"/>
</dbReference>
<keyword evidence="4 7" id="KW-0378">Hydrolase</keyword>
<evidence type="ECO:0000313" key="10">
    <source>
        <dbReference type="Proteomes" id="UP000009049"/>
    </source>
</evidence>
<evidence type="ECO:0000259" key="8">
    <source>
        <dbReference type="Pfam" id="PF01432"/>
    </source>
</evidence>
<proteinExistence type="inferred from homology"/>
<name>A4CJR6_ROBBH</name>
<evidence type="ECO:0000313" key="9">
    <source>
        <dbReference type="EMBL" id="EAR17174.1"/>
    </source>
</evidence>
<dbReference type="InterPro" id="IPR045090">
    <property type="entry name" value="Pept_M3A_M3B"/>
</dbReference>
<keyword evidence="3 7" id="KW-0479">Metal-binding</keyword>
<comment type="similarity">
    <text evidence="1 7">Belongs to the peptidase M3 family.</text>
</comment>
<dbReference type="SUPFAM" id="SSF55486">
    <property type="entry name" value="Metalloproteases ('zincins'), catalytic domain"/>
    <property type="match status" value="1"/>
</dbReference>
<dbReference type="InterPro" id="IPR034005">
    <property type="entry name" value="M3A_DCP"/>
</dbReference>
<dbReference type="Gene3D" id="3.40.390.10">
    <property type="entry name" value="Collagenase (Catalytic Domain)"/>
    <property type="match status" value="1"/>
</dbReference>
<sequence>MENPLLQPFDAAPFSSIRTEHFKPAFDAALAEARAEIDAIADHPAPPDFENTIAALDYAGSRLDRISSIFFNLNAAETNAEIQALAQEVSPLLSEFSNDITLNESLFDRVRQVYEARETMDLDAESRTLVEKKFLHFRRNGALLDAAGKKRLREIDSELSRLKLTFGEHILEETNSYELHITREEDLEGLPESQREAARIRAGSGGKEGWIITLDYPSYLPFMKYAANRNLRKELYLAFGSKGFHGDARDNREIVLRIANLRFERARLLGYASHADFVLEQRMAKSPETVREFLEELLEKALPAAKRELGELAAYAEKRDGLTQLEPWDKAYYSEKLKQEKFALDDEILKPYFQLENVIDGVFEIAGRLYGLSFQPEDSLPTYHEEVRTYRVVDADGKLVALFYADFHPRPGKRGGAWMTSYKPQYRKGGTVERPHIAIVCNFTRPTSSQPALLTFDEVTTLFHEFGHALHGMLADTTYPGLSGTSVYWDFVELPSQLMENWCYEPDALALFARHYKTGEILPDTLIEKIKASANFQEGIATVRQLSFGFLDMAWHGGNPSDITDVKAHESEAFAPTRLFPEHPETCMSTAFAHIFQGGYASGYYSYKWAEVLDADAFASFRESGIFDRETARRFRDHILSRGGTEDPMELYVRFRGREPEIDALLKRAGLVPAVN</sequence>
<evidence type="ECO:0000256" key="1">
    <source>
        <dbReference type="ARBA" id="ARBA00006040"/>
    </source>
</evidence>
<dbReference type="GO" id="GO:0005829">
    <property type="term" value="C:cytosol"/>
    <property type="evidence" value="ECO:0007669"/>
    <property type="project" value="TreeGrafter"/>
</dbReference>
<gene>
    <name evidence="9" type="ordered locus">RB2501_09730</name>
</gene>